<keyword evidence="5" id="KW-1185">Reference proteome</keyword>
<dbReference type="GO" id="GO:0003964">
    <property type="term" value="F:RNA-directed DNA polymerase activity"/>
    <property type="evidence" value="ECO:0007669"/>
    <property type="project" value="UniProtKB-KW"/>
</dbReference>
<keyword evidence="4" id="KW-0808">Transferase</keyword>
<dbReference type="EMBL" id="BQNB010012919">
    <property type="protein sequence ID" value="GJT09595.1"/>
    <property type="molecule type" value="Genomic_DNA"/>
</dbReference>
<feature type="domain" description="Reverse transcriptase zinc-binding" evidence="3">
    <location>
        <begin position="1166"/>
        <end position="1250"/>
    </location>
</feature>
<evidence type="ECO:0000259" key="2">
    <source>
        <dbReference type="Pfam" id="PF00078"/>
    </source>
</evidence>
<evidence type="ECO:0000256" key="1">
    <source>
        <dbReference type="SAM" id="MobiDB-lite"/>
    </source>
</evidence>
<reference evidence="4" key="1">
    <citation type="journal article" date="2022" name="Int. J. Mol. Sci.">
        <title>Draft Genome of Tanacetum Coccineum: Genomic Comparison of Closely Related Tanacetum-Family Plants.</title>
        <authorList>
            <person name="Yamashiro T."/>
            <person name="Shiraishi A."/>
            <person name="Nakayama K."/>
            <person name="Satake H."/>
        </authorList>
    </citation>
    <scope>NUCLEOTIDE SEQUENCE</scope>
</reference>
<dbReference type="PANTHER" id="PTHR33116:SF79">
    <property type="entry name" value="REVERSE TRANSCRIPTASE DOMAIN, ZINC FINGER, CCHC-TYPE-RELATED"/>
    <property type="match status" value="1"/>
</dbReference>
<evidence type="ECO:0000313" key="5">
    <source>
        <dbReference type="Proteomes" id="UP001151760"/>
    </source>
</evidence>
<proteinExistence type="predicted"/>
<evidence type="ECO:0000313" key="4">
    <source>
        <dbReference type="EMBL" id="GJT09595.1"/>
    </source>
</evidence>
<dbReference type="InterPro" id="IPR026960">
    <property type="entry name" value="RVT-Znf"/>
</dbReference>
<name>A0ABQ5B4D2_9ASTR</name>
<feature type="domain" description="Reverse transcriptase" evidence="2">
    <location>
        <begin position="717"/>
        <end position="869"/>
    </location>
</feature>
<dbReference type="Pfam" id="PF00078">
    <property type="entry name" value="RVT_1"/>
    <property type="match status" value="1"/>
</dbReference>
<keyword evidence="4" id="KW-0548">Nucleotidyltransferase</keyword>
<accession>A0ABQ5B4D2</accession>
<feature type="compositionally biased region" description="Basic and acidic residues" evidence="1">
    <location>
        <begin position="412"/>
        <end position="427"/>
    </location>
</feature>
<organism evidence="4 5">
    <name type="scientific">Tanacetum coccineum</name>
    <dbReference type="NCBI Taxonomy" id="301880"/>
    <lineage>
        <taxon>Eukaryota</taxon>
        <taxon>Viridiplantae</taxon>
        <taxon>Streptophyta</taxon>
        <taxon>Embryophyta</taxon>
        <taxon>Tracheophyta</taxon>
        <taxon>Spermatophyta</taxon>
        <taxon>Magnoliopsida</taxon>
        <taxon>eudicotyledons</taxon>
        <taxon>Gunneridae</taxon>
        <taxon>Pentapetalae</taxon>
        <taxon>asterids</taxon>
        <taxon>campanulids</taxon>
        <taxon>Asterales</taxon>
        <taxon>Asteraceae</taxon>
        <taxon>Asteroideae</taxon>
        <taxon>Anthemideae</taxon>
        <taxon>Anthemidinae</taxon>
        <taxon>Tanacetum</taxon>
    </lineage>
</organism>
<keyword evidence="4" id="KW-0695">RNA-directed DNA polymerase</keyword>
<dbReference type="InterPro" id="IPR000477">
    <property type="entry name" value="RT_dom"/>
</dbReference>
<feature type="region of interest" description="Disordered" evidence="1">
    <location>
        <begin position="384"/>
        <end position="427"/>
    </location>
</feature>
<dbReference type="PANTHER" id="PTHR33116">
    <property type="entry name" value="REVERSE TRANSCRIPTASE ZINC-BINDING DOMAIN-CONTAINING PROTEIN-RELATED-RELATED"/>
    <property type="match status" value="1"/>
</dbReference>
<sequence>MGDRRSKEDDVRKISTSIFVTNFPEQRSKSGYRFGFVRFIKIKGVDRLVSNLCTIWVGRFHANIARFQRVPLNNVSSQVNSKVGKSTVPGDSHNQTGVHGHSNSFVQAVKMGHQSHTVVEDQKPALVLDDSCNLYMDLSLSVVGKIKEFASLPNIKNILAAEGFDDIDIRYMGGFWVLFQFVSNIKKDKFLAHVGVGSWFTKLQHASSNFKLDERVTWIDIEGVPLCVWSHNTFVRIASKWGSLLHDEDEEAPFFHRKRLCIKTTSEDIIFESFKIIFKGKNFWIRAKEVTGWTPNFNECEDDFTDSDNESSGVNNEETKNKAISDVDSEVEEIPETIFEQGVQGGIKSNAASEKPNEVLEEVHSSEPFNIYELLNKKNFATNETQQPEGEPKYPPGFTPHDVSEVNSNMEHNSKGKDFESNQNNHEKVNELKIKKKASKIISKEDIEVSVCSGHLKSVGIPKSGGSILQVIKDLINVGQTMGYKMDGCINNFEEIVKNQGAQEWKSDGIVMDNFNEVRSQEERFGSILIAQGAAAFNNFISLGGLVEVSSRDINILDPNPMSRLLKKLRHLKKEIRLWVKDNNNKNRNQKKSLKIMLVDIDSSLDKGDVSFDNLEKRMNIKHELTVLKNMDSLELDQKAKIKWSIEGDENSKYFHGIINKQKSNLVIRGILVDGTWIEDPTNVKNEFLTHFKDRFNRPCDSSFIALILKTQDAKFVKDFRPISQIGSLYKIIAKILTNRSVCVLGNLVNEVQSAFIENRQILDGPFILNELIHWCKAKKKQTMIFKVNFEKAFDYVRWDFLDDVLKMFGFGDRWCAWIQSCLRSSRGSIIVNGSPTSEFQFHKGLKQRDPLSPFLFILVMESLHLSFQKVVNAGLRINMQKSKIMGVAMENSKVTRAAANIGCMTLKAPFNYLGVKVGGRMTRINSWDEIINKLLCRLSKWKMKTLSIGGRLTLLKSVLGSMPIYYMSMFKVPLQVLKKMESIRSYFFNGVELFDKKMSLVKWDNVLVSKEKEGLGISSFFALNCALIFKWVWRFSSQKSSLWSRVIKAIHGMDGKLGCLQKACYSSNWIDIIREVSLLHNKGMDLLGFTKKKMGNGENTLFWEDSWKDGVPFKSLYPRLYALESDKKVTVATRVAQSDLCSSLRRMPRGGVKQQQLSDLCNGEFSIASVRNFIDDHIIMVAAPKTRWIKTVPKKINILAWRVKMNNLPTRFNLSRRGMDLASIFCSTCNVAAETTSHIFFDCSMVKEIYNSIASWWDINILEMSSYEDWWDWLMTLHLPVKLKMFLEGVFYITWWLIWNFRNSSIFSSNPPSKYRILDDIVARSFSWCRSRCNSNFSWLD</sequence>
<protein>
    <submittedName>
        <fullName evidence="4">RNA-directed DNA polymerase, eukaryota, reverse transcriptase zinc-binding domain protein</fullName>
    </submittedName>
</protein>
<evidence type="ECO:0000259" key="3">
    <source>
        <dbReference type="Pfam" id="PF13966"/>
    </source>
</evidence>
<gene>
    <name evidence="4" type="ORF">Tco_0856637</name>
</gene>
<dbReference type="CDD" id="cd01650">
    <property type="entry name" value="RT_nLTR_like"/>
    <property type="match status" value="1"/>
</dbReference>
<dbReference type="Proteomes" id="UP001151760">
    <property type="component" value="Unassembled WGS sequence"/>
</dbReference>
<comment type="caution">
    <text evidence="4">The sequence shown here is derived from an EMBL/GenBank/DDBJ whole genome shotgun (WGS) entry which is preliminary data.</text>
</comment>
<dbReference type="Pfam" id="PF13966">
    <property type="entry name" value="zf-RVT"/>
    <property type="match status" value="1"/>
</dbReference>
<reference evidence="4" key="2">
    <citation type="submission" date="2022-01" db="EMBL/GenBank/DDBJ databases">
        <authorList>
            <person name="Yamashiro T."/>
            <person name="Shiraishi A."/>
            <person name="Satake H."/>
            <person name="Nakayama K."/>
        </authorList>
    </citation>
    <scope>NUCLEOTIDE SEQUENCE</scope>
</reference>